<sequence>MKYKPSNSFQETWELGVSSALEGKLDIAHQYFCDAVVLCARDKSFSLQRKQRVLTNLLVLKSTKESGSKKKCANTKSLLDSPMLPKRIPLYVEAVSYCKRGDVKTSLANLKIILKECELHEKERLLLNFNIGVLEARKNNFRLAMKYLKEAYKQILTVDLPEGMRIVKYRTIHAFSYLKFHSSKYSSSLKICNELCNELAKIPRPSQELILIKAKNYELIAAIAIVESRWKDAVEALKVCLENLQFLVSKCPANKYYEKKVQDTVRKINQISLLSELPKLAEESTEKITGIAAMPKLDEIQPPKVELLKSMEEEKGIMATPNLDEIQPKKFELLKSENAMPKLVKKTELQPSKVGPLKNELKEALMANISSVKPDLEEIKSTKVAPLAAARELFPVKADSKENIKKLSPKAQSPADDAMKKSPKIEQNEIVEEPMVEKLFTRLNNSSKNIAKMEMKISQLSQLLRMAVSCWALFI</sequence>
<dbReference type="Proteomes" id="UP001626550">
    <property type="component" value="Unassembled WGS sequence"/>
</dbReference>
<evidence type="ECO:0000313" key="2">
    <source>
        <dbReference type="Proteomes" id="UP001626550"/>
    </source>
</evidence>
<dbReference type="EMBL" id="JBJKFK010000840">
    <property type="protein sequence ID" value="KAL3315042.1"/>
    <property type="molecule type" value="Genomic_DNA"/>
</dbReference>
<proteinExistence type="predicted"/>
<dbReference type="AlphaFoldDB" id="A0ABD2Q787"/>
<name>A0ABD2Q787_9PLAT</name>
<protein>
    <submittedName>
        <fullName evidence="1">Uncharacterized protein</fullName>
    </submittedName>
</protein>
<reference evidence="1 2" key="1">
    <citation type="submission" date="2024-11" db="EMBL/GenBank/DDBJ databases">
        <title>Adaptive evolution of stress response genes in parasites aligns with host niche diversity.</title>
        <authorList>
            <person name="Hahn C."/>
            <person name="Resl P."/>
        </authorList>
    </citation>
    <scope>NUCLEOTIDE SEQUENCE [LARGE SCALE GENOMIC DNA]</scope>
    <source>
        <strain evidence="1">EGGRZ-B1_66</strain>
        <tissue evidence="1">Body</tissue>
    </source>
</reference>
<evidence type="ECO:0000313" key="1">
    <source>
        <dbReference type="EMBL" id="KAL3315042.1"/>
    </source>
</evidence>
<gene>
    <name evidence="1" type="ORF">Ciccas_006324</name>
</gene>
<comment type="caution">
    <text evidence="1">The sequence shown here is derived from an EMBL/GenBank/DDBJ whole genome shotgun (WGS) entry which is preliminary data.</text>
</comment>
<organism evidence="1 2">
    <name type="scientific">Cichlidogyrus casuarinus</name>
    <dbReference type="NCBI Taxonomy" id="1844966"/>
    <lineage>
        <taxon>Eukaryota</taxon>
        <taxon>Metazoa</taxon>
        <taxon>Spiralia</taxon>
        <taxon>Lophotrochozoa</taxon>
        <taxon>Platyhelminthes</taxon>
        <taxon>Monogenea</taxon>
        <taxon>Monopisthocotylea</taxon>
        <taxon>Dactylogyridea</taxon>
        <taxon>Ancyrocephalidae</taxon>
        <taxon>Cichlidogyrus</taxon>
    </lineage>
</organism>
<accession>A0ABD2Q787</accession>
<keyword evidence="2" id="KW-1185">Reference proteome</keyword>